<dbReference type="Proteomes" id="UP001597369">
    <property type="component" value="Unassembled WGS sequence"/>
</dbReference>
<dbReference type="EMBL" id="JBHUHV010000057">
    <property type="protein sequence ID" value="MFD2068838.1"/>
    <property type="molecule type" value="Genomic_DNA"/>
</dbReference>
<name>A0ABW4X1H0_9BACT</name>
<dbReference type="SUPFAM" id="SSF51735">
    <property type="entry name" value="NAD(P)-binding Rossmann-fold domains"/>
    <property type="match status" value="1"/>
</dbReference>
<dbReference type="Pfam" id="PF01370">
    <property type="entry name" value="Epimerase"/>
    <property type="match status" value="1"/>
</dbReference>
<dbReference type="InterPro" id="IPR036291">
    <property type="entry name" value="NAD(P)-bd_dom_sf"/>
</dbReference>
<sequence length="37" mass="3862">MNKTALIVGASGITGSNLAQELISQGWTTYGLARNPK</sequence>
<gene>
    <name evidence="2" type="ORF">ACFSKU_18250</name>
</gene>
<dbReference type="Gene3D" id="3.40.50.720">
    <property type="entry name" value="NAD(P)-binding Rossmann-like Domain"/>
    <property type="match status" value="1"/>
</dbReference>
<evidence type="ECO:0000313" key="2">
    <source>
        <dbReference type="EMBL" id="MFD2068838.1"/>
    </source>
</evidence>
<reference evidence="3" key="1">
    <citation type="journal article" date="2019" name="Int. J. Syst. Evol. Microbiol.">
        <title>The Global Catalogue of Microorganisms (GCM) 10K type strain sequencing project: providing services to taxonomists for standard genome sequencing and annotation.</title>
        <authorList>
            <consortium name="The Broad Institute Genomics Platform"/>
            <consortium name="The Broad Institute Genome Sequencing Center for Infectious Disease"/>
            <person name="Wu L."/>
            <person name="Ma J."/>
        </authorList>
    </citation>
    <scope>NUCLEOTIDE SEQUENCE [LARGE SCALE GENOMIC DNA]</scope>
    <source>
        <strain evidence="3">JCM 16545</strain>
    </source>
</reference>
<keyword evidence="3" id="KW-1185">Reference proteome</keyword>
<evidence type="ECO:0000313" key="3">
    <source>
        <dbReference type="Proteomes" id="UP001597369"/>
    </source>
</evidence>
<accession>A0ABW4X1H0</accession>
<organism evidence="2 3">
    <name type="scientific">Pontibacter silvestris</name>
    <dbReference type="NCBI Taxonomy" id="2305183"/>
    <lineage>
        <taxon>Bacteria</taxon>
        <taxon>Pseudomonadati</taxon>
        <taxon>Bacteroidota</taxon>
        <taxon>Cytophagia</taxon>
        <taxon>Cytophagales</taxon>
        <taxon>Hymenobacteraceae</taxon>
        <taxon>Pontibacter</taxon>
    </lineage>
</organism>
<protein>
    <submittedName>
        <fullName evidence="2">NAD-dependent epimerase/dehydratase family protein</fullName>
    </submittedName>
</protein>
<dbReference type="RefSeq" id="WP_229962800.1">
    <property type="nucleotide sequence ID" value="NZ_JAJJWI010000034.1"/>
</dbReference>
<dbReference type="InterPro" id="IPR001509">
    <property type="entry name" value="Epimerase_deHydtase"/>
</dbReference>
<feature type="domain" description="NAD-dependent epimerase/dehydratase" evidence="1">
    <location>
        <begin position="5"/>
        <end position="35"/>
    </location>
</feature>
<comment type="caution">
    <text evidence="2">The sequence shown here is derived from an EMBL/GenBank/DDBJ whole genome shotgun (WGS) entry which is preliminary data.</text>
</comment>
<proteinExistence type="predicted"/>
<evidence type="ECO:0000259" key="1">
    <source>
        <dbReference type="Pfam" id="PF01370"/>
    </source>
</evidence>